<keyword evidence="5" id="KW-1185">Reference proteome</keyword>
<feature type="transmembrane region" description="Helical" evidence="2">
    <location>
        <begin position="237"/>
        <end position="257"/>
    </location>
</feature>
<proteinExistence type="predicted"/>
<dbReference type="InterPro" id="IPR011856">
    <property type="entry name" value="tRNA_endonuc-like_dom_sf"/>
</dbReference>
<dbReference type="GO" id="GO:0015666">
    <property type="term" value="F:restriction endodeoxyribonuclease activity"/>
    <property type="evidence" value="ECO:0007669"/>
    <property type="project" value="TreeGrafter"/>
</dbReference>
<evidence type="ECO:0000313" key="4">
    <source>
        <dbReference type="EMBL" id="KAA2211197.1"/>
    </source>
</evidence>
<feature type="domain" description="Restriction endonuclease type IV Mrr" evidence="3">
    <location>
        <begin position="9"/>
        <end position="112"/>
    </location>
</feature>
<evidence type="ECO:0000313" key="5">
    <source>
        <dbReference type="Proteomes" id="UP000322110"/>
    </source>
</evidence>
<organism evidence="4 5">
    <name type="scientific">Teichococcus oryzae</name>
    <dbReference type="NCBI Taxonomy" id="1608942"/>
    <lineage>
        <taxon>Bacteria</taxon>
        <taxon>Pseudomonadati</taxon>
        <taxon>Pseudomonadota</taxon>
        <taxon>Alphaproteobacteria</taxon>
        <taxon>Acetobacterales</taxon>
        <taxon>Roseomonadaceae</taxon>
        <taxon>Roseomonas</taxon>
    </lineage>
</organism>
<sequence>MRREDSPVTGLAFERATAAAFENLGWTTKLTQASGDFGADVIAHFGTTSIVIQCKYYKDHVGLSAVQQAFTAQRHFKADMAIVVARSGFTRAAKTLAESTGVKLVRLSDLKRHCEFDRSVEAARARQEHEAREKARKERALAAARERRAREEAEARERLARQAREAREREAAAARARAAAEEERRARQARSDWQDYDKAVGVFEGKREIYKARWAYFLLPVILAAAIMIPMTPRPGLGVVFLAAAAGAGLYWFLFVVSKPGTWPVRPSMPRPAGMLDPHAGKADRQAAAKDASFMESESGREGPGKVIRWCPGCSTGLRLPMRKEGTVRCRACGDRFWART</sequence>
<dbReference type="GO" id="GO:0009307">
    <property type="term" value="P:DNA restriction-modification system"/>
    <property type="evidence" value="ECO:0007669"/>
    <property type="project" value="InterPro"/>
</dbReference>
<evidence type="ECO:0000259" key="3">
    <source>
        <dbReference type="Pfam" id="PF04471"/>
    </source>
</evidence>
<evidence type="ECO:0000256" key="1">
    <source>
        <dbReference type="SAM" id="MobiDB-lite"/>
    </source>
</evidence>
<feature type="transmembrane region" description="Helical" evidence="2">
    <location>
        <begin position="214"/>
        <end position="231"/>
    </location>
</feature>
<comment type="caution">
    <text evidence="4">The sequence shown here is derived from an EMBL/GenBank/DDBJ whole genome shotgun (WGS) entry which is preliminary data.</text>
</comment>
<dbReference type="AlphaFoldDB" id="A0A5B2T941"/>
<feature type="region of interest" description="Disordered" evidence="1">
    <location>
        <begin position="162"/>
        <end position="190"/>
    </location>
</feature>
<dbReference type="Gene3D" id="3.40.1350.10">
    <property type="match status" value="1"/>
</dbReference>
<dbReference type="InterPro" id="IPR052906">
    <property type="entry name" value="Type_IV_Methyl-Rstrct_Enzyme"/>
</dbReference>
<accession>A0A5B2T941</accession>
<keyword evidence="2" id="KW-0812">Transmembrane</keyword>
<dbReference type="Pfam" id="PF04471">
    <property type="entry name" value="Mrr_cat"/>
    <property type="match status" value="1"/>
</dbReference>
<evidence type="ECO:0000256" key="2">
    <source>
        <dbReference type="SAM" id="Phobius"/>
    </source>
</evidence>
<reference evidence="4 5" key="1">
    <citation type="journal article" date="2015" name="Int. J. Syst. Evol. Microbiol.">
        <title>Roseomonas oryzae sp. nov., isolated from paddy rhizosphere soil.</title>
        <authorList>
            <person name="Ramaprasad E.V."/>
            <person name="Sasikala Ch."/>
            <person name="Ramana Ch.V."/>
        </authorList>
    </citation>
    <scope>NUCLEOTIDE SEQUENCE [LARGE SCALE GENOMIC DNA]</scope>
    <source>
        <strain evidence="4 5">KCTC 42542</strain>
    </source>
</reference>
<dbReference type="EMBL" id="VUKA01000052">
    <property type="protein sequence ID" value="KAA2211197.1"/>
    <property type="molecule type" value="Genomic_DNA"/>
</dbReference>
<dbReference type="PANTHER" id="PTHR30015">
    <property type="entry name" value="MRR RESTRICTION SYSTEM PROTEIN"/>
    <property type="match status" value="1"/>
</dbReference>
<keyword evidence="2" id="KW-0472">Membrane</keyword>
<dbReference type="PANTHER" id="PTHR30015:SF6">
    <property type="entry name" value="SLL1429 PROTEIN"/>
    <property type="match status" value="1"/>
</dbReference>
<dbReference type="InterPro" id="IPR011335">
    <property type="entry name" value="Restrct_endonuc-II-like"/>
</dbReference>
<name>A0A5B2T941_9PROT</name>
<keyword evidence="2" id="KW-1133">Transmembrane helix</keyword>
<protein>
    <submittedName>
        <fullName evidence="4">Restriction endonuclease</fullName>
    </submittedName>
</protein>
<gene>
    <name evidence="4" type="ORF">F0Q34_21375</name>
</gene>
<dbReference type="Proteomes" id="UP000322110">
    <property type="component" value="Unassembled WGS sequence"/>
</dbReference>
<keyword evidence="4" id="KW-0378">Hydrolase</keyword>
<dbReference type="InterPro" id="IPR007560">
    <property type="entry name" value="Restrct_endonuc_IV_Mrr"/>
</dbReference>
<keyword evidence="4" id="KW-0540">Nuclease</keyword>
<dbReference type="SUPFAM" id="SSF52980">
    <property type="entry name" value="Restriction endonuclease-like"/>
    <property type="match status" value="1"/>
</dbReference>
<keyword evidence="4" id="KW-0255">Endonuclease</keyword>
<dbReference type="GO" id="GO:0003677">
    <property type="term" value="F:DNA binding"/>
    <property type="evidence" value="ECO:0007669"/>
    <property type="project" value="InterPro"/>
</dbReference>